<keyword evidence="2" id="KW-0472">Membrane</keyword>
<dbReference type="VEuPathDB" id="FungiDB:Malapachy_1903"/>
<dbReference type="RefSeq" id="XP_017991349.1">
    <property type="nucleotide sequence ID" value="XM_018136399.1"/>
</dbReference>
<evidence type="ECO:0000256" key="2">
    <source>
        <dbReference type="SAM" id="Phobius"/>
    </source>
</evidence>
<feature type="compositionally biased region" description="Basic and acidic residues" evidence="1">
    <location>
        <begin position="260"/>
        <end position="274"/>
    </location>
</feature>
<keyword evidence="2" id="KW-1133">Transmembrane helix</keyword>
<dbReference type="AlphaFoldDB" id="A0A0M8MNL0"/>
<accession>A0A0M8MNL0</accession>
<gene>
    <name evidence="3" type="ORF">Malapachy_1903</name>
</gene>
<evidence type="ECO:0000313" key="3">
    <source>
        <dbReference type="EMBL" id="KOS13717.1"/>
    </source>
</evidence>
<sequence length="459" mass="50137">MGVEGDAGSSHAQAVRFLTSLRSQDGAASSGPLVLTEEQRSFLQSKGLDDEAIERARQDAERPENAVMARAYAEDRARIEASNDAEAFTKASQAFDEPLSVPSDVPTPPAASYPRSPLALYQTSKPPGPRDANEILSKLAATMTRPRYDVLVTFFRLLHMFLLLGGGASAVMVALYRRYLMPRLTAMVDARVNLMALQRDLFGKVLDSMRALQSVHLYKLLPVGYEPTWIEVDEPTEEKVEHPVDTTKEKQDETTASTETPKDEEPKTSEERPAADTTVADADADAAADELPPPRRRRVLAPIDVTQSLRSSLDRLSQSLQDARSLRTPTASVTDEDDEGLLDLTPVGPGTLVRDSTAGSAAYTPTQSMSSFRSSLDSVRNDLRAKLLSEEDVVSVIGNRFSAFAQSSTRATSGPAVEMLQIKAEIRSLKGLMLSRRNFPSYLRTSRVTPSFGTTVQQS</sequence>
<dbReference type="Gene3D" id="1.10.10.10">
    <property type="entry name" value="Winged helix-like DNA-binding domain superfamily/Winged helix DNA-binding domain"/>
    <property type="match status" value="1"/>
</dbReference>
<proteinExistence type="predicted"/>
<evidence type="ECO:0000313" key="4">
    <source>
        <dbReference type="Proteomes" id="UP000037751"/>
    </source>
</evidence>
<feature type="transmembrane region" description="Helical" evidence="2">
    <location>
        <begin position="154"/>
        <end position="176"/>
    </location>
</feature>
<comment type="caution">
    <text evidence="3">The sequence shown here is derived from an EMBL/GenBank/DDBJ whole genome shotgun (WGS) entry which is preliminary data.</text>
</comment>
<dbReference type="Proteomes" id="UP000037751">
    <property type="component" value="Unassembled WGS sequence"/>
</dbReference>
<dbReference type="OrthoDB" id="441517at2759"/>
<feature type="region of interest" description="Disordered" evidence="1">
    <location>
        <begin position="319"/>
        <end position="338"/>
    </location>
</feature>
<dbReference type="GeneID" id="28728274"/>
<feature type="region of interest" description="Disordered" evidence="1">
    <location>
        <begin position="98"/>
        <end position="129"/>
    </location>
</feature>
<feature type="compositionally biased region" description="Basic and acidic residues" evidence="1">
    <location>
        <begin position="237"/>
        <end position="253"/>
    </location>
</feature>
<organism evidence="3 4">
    <name type="scientific">Malassezia pachydermatis</name>
    <dbReference type="NCBI Taxonomy" id="77020"/>
    <lineage>
        <taxon>Eukaryota</taxon>
        <taxon>Fungi</taxon>
        <taxon>Dikarya</taxon>
        <taxon>Basidiomycota</taxon>
        <taxon>Ustilaginomycotina</taxon>
        <taxon>Malasseziomycetes</taxon>
        <taxon>Malasseziales</taxon>
        <taxon>Malasseziaceae</taxon>
        <taxon>Malassezia</taxon>
    </lineage>
</organism>
<evidence type="ECO:0000256" key="1">
    <source>
        <dbReference type="SAM" id="MobiDB-lite"/>
    </source>
</evidence>
<feature type="region of interest" description="Disordered" evidence="1">
    <location>
        <begin position="234"/>
        <end position="301"/>
    </location>
</feature>
<name>A0A0M8MNL0_9BASI</name>
<keyword evidence="2" id="KW-0812">Transmembrane</keyword>
<reference evidence="3 4" key="1">
    <citation type="submission" date="2015-07" db="EMBL/GenBank/DDBJ databases">
        <title>Draft Genome Sequence of Malassezia furfur CBS1878 and Malassezia pachydermatis CBS1879.</title>
        <authorList>
            <person name="Triana S."/>
            <person name="Ohm R."/>
            <person name="Gonzalez A."/>
            <person name="DeCock H."/>
            <person name="Restrepo S."/>
            <person name="Celis A."/>
        </authorList>
    </citation>
    <scope>NUCLEOTIDE SEQUENCE [LARGE SCALE GENOMIC DNA]</scope>
    <source>
        <strain evidence="3 4">CBS 1879</strain>
    </source>
</reference>
<dbReference type="InterPro" id="IPR036388">
    <property type="entry name" value="WH-like_DNA-bd_sf"/>
</dbReference>
<dbReference type="EMBL" id="LGAV01000005">
    <property type="protein sequence ID" value="KOS13717.1"/>
    <property type="molecule type" value="Genomic_DNA"/>
</dbReference>
<keyword evidence="4" id="KW-1185">Reference proteome</keyword>
<evidence type="ECO:0008006" key="5">
    <source>
        <dbReference type="Google" id="ProtNLM"/>
    </source>
</evidence>
<protein>
    <recommendedName>
        <fullName evidence="5">Peroxin-14</fullName>
    </recommendedName>
</protein>